<feature type="compositionally biased region" description="Basic and acidic residues" evidence="1">
    <location>
        <begin position="167"/>
        <end position="176"/>
    </location>
</feature>
<dbReference type="EMBL" id="JAPFFF010000015">
    <property type="protein sequence ID" value="KAK8866843.1"/>
    <property type="molecule type" value="Genomic_DNA"/>
</dbReference>
<feature type="region of interest" description="Disordered" evidence="1">
    <location>
        <begin position="297"/>
        <end position="324"/>
    </location>
</feature>
<protein>
    <submittedName>
        <fullName evidence="2">Uncharacterized protein</fullName>
    </submittedName>
</protein>
<feature type="region of interest" description="Disordered" evidence="1">
    <location>
        <begin position="91"/>
        <end position="116"/>
    </location>
</feature>
<organism evidence="2 3">
    <name type="scientific">Tritrichomonas musculus</name>
    <dbReference type="NCBI Taxonomy" id="1915356"/>
    <lineage>
        <taxon>Eukaryota</taxon>
        <taxon>Metamonada</taxon>
        <taxon>Parabasalia</taxon>
        <taxon>Tritrichomonadida</taxon>
        <taxon>Tritrichomonadidae</taxon>
        <taxon>Tritrichomonas</taxon>
    </lineage>
</organism>
<comment type="caution">
    <text evidence="2">The sequence shown here is derived from an EMBL/GenBank/DDBJ whole genome shotgun (WGS) entry which is preliminary data.</text>
</comment>
<feature type="compositionally biased region" description="Basic and acidic residues" evidence="1">
    <location>
        <begin position="310"/>
        <end position="324"/>
    </location>
</feature>
<sequence>MKYSSGHEQNINALDFCVDFSKNENCRFLEQHGANPQLTSTPTAEEINLMLEDSIKLEKELQHKYVTFKDTYKPILDKLLEKKQANQKLKRQALPNNLVPQIRNQNPPSKPTNPVIPKDRLQQRIQHETPLIQNPPIKLEKLNNNQTTTQSRHHDKKNVSKSTGNEKPSRPVTDKVNKSSVWYKAEPFFQKLPSKEEYRKLFSIIDDIVEKRKAREKDVQNDVNPVHWSVRMNEYVRPGKKMLKVPAPPPDANDISDFWKNAQIPFQVEAVQKRSFSCFHYLINSFIELDNIPAQNSNSPISSPSQNNELKTKENDDSTQKHREPVPITCFALLPQIESETYMALSFDQRLSLELESLGLNLPSGSVIKKLSPIEREIKTKKTENNEIISTLIEMRDSIMDNIDEFQLEQQKRDEMIEKSRAELAKLPASKQSK</sequence>
<keyword evidence="3" id="KW-1185">Reference proteome</keyword>
<evidence type="ECO:0000313" key="3">
    <source>
        <dbReference type="Proteomes" id="UP001470230"/>
    </source>
</evidence>
<gene>
    <name evidence="2" type="ORF">M9Y10_009811</name>
</gene>
<dbReference type="Proteomes" id="UP001470230">
    <property type="component" value="Unassembled WGS sequence"/>
</dbReference>
<proteinExistence type="predicted"/>
<name>A0ABR2IR32_9EUKA</name>
<reference evidence="2 3" key="1">
    <citation type="submission" date="2024-04" db="EMBL/GenBank/DDBJ databases">
        <title>Tritrichomonas musculus Genome.</title>
        <authorList>
            <person name="Alves-Ferreira E."/>
            <person name="Grigg M."/>
            <person name="Lorenzi H."/>
            <person name="Galac M."/>
        </authorList>
    </citation>
    <scope>NUCLEOTIDE SEQUENCE [LARGE SCALE GENOMIC DNA]</scope>
    <source>
        <strain evidence="2 3">EAF2021</strain>
    </source>
</reference>
<feature type="compositionally biased region" description="Polar residues" evidence="1">
    <location>
        <begin position="94"/>
        <end position="107"/>
    </location>
</feature>
<feature type="region of interest" description="Disordered" evidence="1">
    <location>
        <begin position="128"/>
        <end position="176"/>
    </location>
</feature>
<feature type="compositionally biased region" description="Low complexity" evidence="1">
    <location>
        <begin position="297"/>
        <end position="308"/>
    </location>
</feature>
<accession>A0ABR2IR32</accession>
<evidence type="ECO:0000256" key="1">
    <source>
        <dbReference type="SAM" id="MobiDB-lite"/>
    </source>
</evidence>
<evidence type="ECO:0000313" key="2">
    <source>
        <dbReference type="EMBL" id="KAK8866843.1"/>
    </source>
</evidence>